<evidence type="ECO:0000313" key="2">
    <source>
        <dbReference type="Proteomes" id="UP001062846"/>
    </source>
</evidence>
<accession>A0ACC0LWI1</accession>
<proteinExistence type="predicted"/>
<comment type="caution">
    <text evidence="1">The sequence shown here is derived from an EMBL/GenBank/DDBJ whole genome shotgun (WGS) entry which is preliminary data.</text>
</comment>
<dbReference type="Proteomes" id="UP001062846">
    <property type="component" value="Chromosome 11"/>
</dbReference>
<protein>
    <submittedName>
        <fullName evidence="1">Uncharacterized protein</fullName>
    </submittedName>
</protein>
<keyword evidence="2" id="KW-1185">Reference proteome</keyword>
<evidence type="ECO:0000313" key="1">
    <source>
        <dbReference type="EMBL" id="KAI8533096.1"/>
    </source>
</evidence>
<organism evidence="1 2">
    <name type="scientific">Rhododendron molle</name>
    <name type="common">Chinese azalea</name>
    <name type="synonym">Azalea mollis</name>
    <dbReference type="NCBI Taxonomy" id="49168"/>
    <lineage>
        <taxon>Eukaryota</taxon>
        <taxon>Viridiplantae</taxon>
        <taxon>Streptophyta</taxon>
        <taxon>Embryophyta</taxon>
        <taxon>Tracheophyta</taxon>
        <taxon>Spermatophyta</taxon>
        <taxon>Magnoliopsida</taxon>
        <taxon>eudicotyledons</taxon>
        <taxon>Gunneridae</taxon>
        <taxon>Pentapetalae</taxon>
        <taxon>asterids</taxon>
        <taxon>Ericales</taxon>
        <taxon>Ericaceae</taxon>
        <taxon>Ericoideae</taxon>
        <taxon>Rhodoreae</taxon>
        <taxon>Rhododendron</taxon>
    </lineage>
</organism>
<dbReference type="EMBL" id="CM046398">
    <property type="protein sequence ID" value="KAI8533096.1"/>
    <property type="molecule type" value="Genomic_DNA"/>
</dbReference>
<gene>
    <name evidence="1" type="ORF">RHMOL_Rhmol11G0269700</name>
</gene>
<name>A0ACC0LWI1_RHOML</name>
<sequence>MLLSLHSCILGSVHIFQRYMMYQSDTLRNISNVELYFILNHSYSRSDGKGRDRPVQPHKEGELDPWSIHLRTQEIAINEEYHHSTKSRTSNEG</sequence>
<reference evidence="1" key="1">
    <citation type="submission" date="2022-02" db="EMBL/GenBank/DDBJ databases">
        <title>Plant Genome Project.</title>
        <authorList>
            <person name="Zhang R.-G."/>
        </authorList>
    </citation>
    <scope>NUCLEOTIDE SEQUENCE</scope>
    <source>
        <strain evidence="1">AT1</strain>
    </source>
</reference>